<dbReference type="InterPro" id="IPR004360">
    <property type="entry name" value="Glyas_Fos-R_dOase_dom"/>
</dbReference>
<organism evidence="1 2">
    <name type="scientific">Pseudooceanicola algae</name>
    <dbReference type="NCBI Taxonomy" id="1537215"/>
    <lineage>
        <taxon>Bacteria</taxon>
        <taxon>Pseudomonadati</taxon>
        <taxon>Pseudomonadota</taxon>
        <taxon>Alphaproteobacteria</taxon>
        <taxon>Rhodobacterales</taxon>
        <taxon>Paracoccaceae</taxon>
        <taxon>Pseudooceanicola</taxon>
    </lineage>
</organism>
<dbReference type="PANTHER" id="PTHR21366">
    <property type="entry name" value="GLYOXALASE FAMILY PROTEIN"/>
    <property type="match status" value="1"/>
</dbReference>
<sequence>MIYSSPGKGLRAKRNAQMTIAEVIHRPDPRGVPPNGGVRAGTDDSAPACAILCPMKLHHPAPAGVLEAALYAEDLDAAEAFYGTILGLEKLTRVADRHVFFRVGQTVLLIFNPERTAEPGGNPDMPVPPHGATGPGHLCLAASATEIQAWIDILTLSNIPIEADFHWPNGARSVYFRDPAGNSVEFAEPRLWFAES</sequence>
<dbReference type="SUPFAM" id="SSF54593">
    <property type="entry name" value="Glyoxalase/Bleomycin resistance protein/Dihydroxybiphenyl dioxygenase"/>
    <property type="match status" value="1"/>
</dbReference>
<protein>
    <submittedName>
        <fullName evidence="1">Uncharacterized protein</fullName>
    </submittedName>
</protein>
<reference evidence="1 2" key="1">
    <citation type="submission" date="2020-08" db="EMBL/GenBank/DDBJ databases">
        <title>Genome sequence of Rhodobacteraceae bacterium Lw-13e.</title>
        <authorList>
            <person name="Poehlein A."/>
            <person name="Wolter L."/>
            <person name="Daniel R."/>
            <person name="Brinkhoff T."/>
        </authorList>
    </citation>
    <scope>NUCLEOTIDE SEQUENCE [LARGE SCALE GENOMIC DNA]</scope>
    <source>
        <strain evidence="1 2">Lw-13e</strain>
    </source>
</reference>
<dbReference type="Pfam" id="PF00903">
    <property type="entry name" value="Glyoxalase"/>
    <property type="match status" value="1"/>
</dbReference>
<dbReference type="KEGG" id="palw:PSAL_011210"/>
<dbReference type="InterPro" id="IPR029068">
    <property type="entry name" value="Glyas_Bleomycin-R_OHBP_Dase"/>
</dbReference>
<dbReference type="InterPro" id="IPR037523">
    <property type="entry name" value="VOC_core"/>
</dbReference>
<dbReference type="AlphaFoldDB" id="A0A418SCJ3"/>
<accession>A0A418SCJ3</accession>
<dbReference type="PROSITE" id="PS51819">
    <property type="entry name" value="VOC"/>
    <property type="match status" value="1"/>
</dbReference>
<dbReference type="EMBL" id="CP060436">
    <property type="protein sequence ID" value="QPM89892.1"/>
    <property type="molecule type" value="Genomic_DNA"/>
</dbReference>
<evidence type="ECO:0000313" key="1">
    <source>
        <dbReference type="EMBL" id="QPM89892.1"/>
    </source>
</evidence>
<dbReference type="PANTHER" id="PTHR21366:SF22">
    <property type="entry name" value="VOC DOMAIN-CONTAINING PROTEIN"/>
    <property type="match status" value="1"/>
</dbReference>
<evidence type="ECO:0000313" key="2">
    <source>
        <dbReference type="Proteomes" id="UP000283786"/>
    </source>
</evidence>
<dbReference type="InterPro" id="IPR050383">
    <property type="entry name" value="GlyoxalaseI/FosfomycinResist"/>
</dbReference>
<dbReference type="Gene3D" id="3.10.180.10">
    <property type="entry name" value="2,3-Dihydroxybiphenyl 1,2-Dioxygenase, domain 1"/>
    <property type="match status" value="1"/>
</dbReference>
<name>A0A418SCJ3_9RHOB</name>
<dbReference type="Proteomes" id="UP000283786">
    <property type="component" value="Chromosome"/>
</dbReference>
<keyword evidence="2" id="KW-1185">Reference proteome</keyword>
<proteinExistence type="predicted"/>
<gene>
    <name evidence="1" type="ORF">PSAL_011210</name>
</gene>